<protein>
    <submittedName>
        <fullName evidence="1">tRNA (Adenine22-N1)-methyltransferase</fullName>
    </submittedName>
</protein>
<keyword evidence="2" id="KW-1185">Reference proteome</keyword>
<name>A0A1I3WBD7_9BACL</name>
<keyword evidence="1" id="KW-0808">Transferase</keyword>
<evidence type="ECO:0000313" key="1">
    <source>
        <dbReference type="EMBL" id="SFK04057.1"/>
    </source>
</evidence>
<accession>A0A1I3WBD7</accession>
<dbReference type="PANTHER" id="PTHR38451">
    <property type="entry name" value="TRNA (ADENINE(22)-N(1))-METHYLTRANSFERASE"/>
    <property type="match status" value="1"/>
</dbReference>
<dbReference type="EMBL" id="FORT01000008">
    <property type="protein sequence ID" value="SFK04057.1"/>
    <property type="molecule type" value="Genomic_DNA"/>
</dbReference>
<dbReference type="PANTHER" id="PTHR38451:SF1">
    <property type="entry name" value="TRNA (ADENINE(22)-N(1))-METHYLTRANSFERASE"/>
    <property type="match status" value="1"/>
</dbReference>
<proteinExistence type="predicted"/>
<dbReference type="InterPro" id="IPR006901">
    <property type="entry name" value="TrmK"/>
</dbReference>
<gene>
    <name evidence="1" type="ORF">SAMN05518846_1087</name>
</gene>
<dbReference type="SUPFAM" id="SSF53335">
    <property type="entry name" value="S-adenosyl-L-methionine-dependent methyltransferases"/>
    <property type="match status" value="1"/>
</dbReference>
<dbReference type="STRING" id="1884381.SAMN05518846_1087"/>
<dbReference type="PIRSF" id="PIRSF018637">
    <property type="entry name" value="TrmK"/>
    <property type="match status" value="1"/>
</dbReference>
<dbReference type="AlphaFoldDB" id="A0A1I3WBD7"/>
<dbReference type="GO" id="GO:0032259">
    <property type="term" value="P:methylation"/>
    <property type="evidence" value="ECO:0007669"/>
    <property type="project" value="UniProtKB-KW"/>
</dbReference>
<sequence length="248" mass="27851">MKRHMTYVTISKRLETIARYCPQGARVADIGSDHALLASYLLLSGIASHVIAGEVNEGPYQAALKQIHTLQLQDRASVRKGDGLAVLTPGEVDVVCIAGMGGQLIASILEAGVDKLDGVKRLILQPNVGEETVRRWFLERGWELIAETILEEDGIVYEILVAERGNVELPYENKDRTKVELLRIGPFLWEQKQPALVQKWLHEREKWAKVLVQLSRSEKPEAAARIQEITAEVEWIDEVIACLRTDRL</sequence>
<organism evidence="1 2">
    <name type="scientific">Brevibacillus centrosporus</name>
    <dbReference type="NCBI Taxonomy" id="54910"/>
    <lineage>
        <taxon>Bacteria</taxon>
        <taxon>Bacillati</taxon>
        <taxon>Bacillota</taxon>
        <taxon>Bacilli</taxon>
        <taxon>Bacillales</taxon>
        <taxon>Paenibacillaceae</taxon>
        <taxon>Brevibacillus</taxon>
    </lineage>
</organism>
<dbReference type="Gene3D" id="1.10.287.1890">
    <property type="match status" value="1"/>
</dbReference>
<evidence type="ECO:0000313" key="2">
    <source>
        <dbReference type="Proteomes" id="UP000198915"/>
    </source>
</evidence>
<dbReference type="GO" id="GO:0160105">
    <property type="term" value="F:tRNA (adenine(22)-N1)-methyltransferase activity"/>
    <property type="evidence" value="ECO:0007669"/>
    <property type="project" value="InterPro"/>
</dbReference>
<dbReference type="InterPro" id="IPR029063">
    <property type="entry name" value="SAM-dependent_MTases_sf"/>
</dbReference>
<dbReference type="Proteomes" id="UP000198915">
    <property type="component" value="Unassembled WGS sequence"/>
</dbReference>
<keyword evidence="1" id="KW-0489">Methyltransferase</keyword>
<dbReference type="Pfam" id="PF04816">
    <property type="entry name" value="TrmK"/>
    <property type="match status" value="1"/>
</dbReference>
<dbReference type="Gene3D" id="3.40.50.150">
    <property type="entry name" value="Vaccinia Virus protein VP39"/>
    <property type="match status" value="1"/>
</dbReference>
<reference evidence="2" key="1">
    <citation type="submission" date="2016-10" db="EMBL/GenBank/DDBJ databases">
        <authorList>
            <person name="Varghese N."/>
            <person name="Submissions S."/>
        </authorList>
    </citation>
    <scope>NUCLEOTIDE SEQUENCE [LARGE SCALE GENOMIC DNA]</scope>
    <source>
        <strain evidence="2">OK042</strain>
    </source>
</reference>